<dbReference type="EMBL" id="CP034791">
    <property type="protein sequence ID" value="AZT90783.1"/>
    <property type="molecule type" value="Genomic_DNA"/>
</dbReference>
<dbReference type="RefSeq" id="WP_127352171.1">
    <property type="nucleotide sequence ID" value="NZ_CP034791.1"/>
</dbReference>
<keyword evidence="4 6" id="KW-1133">Transmembrane helix</keyword>
<feature type="transmembrane region" description="Helical" evidence="6">
    <location>
        <begin position="68"/>
        <end position="87"/>
    </location>
</feature>
<dbReference type="AlphaFoldDB" id="A0A3T0D6V1"/>
<evidence type="ECO:0000256" key="6">
    <source>
        <dbReference type="SAM" id="Phobius"/>
    </source>
</evidence>
<proteinExistence type="predicted"/>
<feature type="transmembrane region" description="Helical" evidence="6">
    <location>
        <begin position="12"/>
        <end position="33"/>
    </location>
</feature>
<dbReference type="KEGG" id="ccha:ELD05_09095"/>
<feature type="transmembrane region" description="Helical" evidence="6">
    <location>
        <begin position="151"/>
        <end position="168"/>
    </location>
</feature>
<feature type="transmembrane region" description="Helical" evidence="6">
    <location>
        <begin position="244"/>
        <end position="266"/>
    </location>
</feature>
<keyword evidence="2" id="KW-1003">Cell membrane</keyword>
<dbReference type="Pfam" id="PF02653">
    <property type="entry name" value="BPD_transp_2"/>
    <property type="match status" value="1"/>
</dbReference>
<dbReference type="CDD" id="cd06580">
    <property type="entry name" value="TM_PBP1_transp_TpRbsC_like"/>
    <property type="match status" value="1"/>
</dbReference>
<organism evidence="7 8">
    <name type="scientific">Caldicellulosiruptor changbaiensis</name>
    <dbReference type="NCBI Taxonomy" id="1222016"/>
    <lineage>
        <taxon>Bacteria</taxon>
        <taxon>Bacillati</taxon>
        <taxon>Bacillota</taxon>
        <taxon>Bacillota incertae sedis</taxon>
        <taxon>Caldicellulosiruptorales</taxon>
        <taxon>Caldicellulosiruptoraceae</taxon>
        <taxon>Caldicellulosiruptor</taxon>
    </lineage>
</organism>
<gene>
    <name evidence="7" type="ORF">ELD05_09095</name>
</gene>
<comment type="subcellular location">
    <subcellularLocation>
        <location evidence="1">Cell membrane</location>
        <topology evidence="1">Multi-pass membrane protein</topology>
    </subcellularLocation>
</comment>
<protein>
    <submittedName>
        <fullName evidence="7">ABC transporter permease</fullName>
    </submittedName>
</protein>
<evidence type="ECO:0000313" key="8">
    <source>
        <dbReference type="Proteomes" id="UP000282930"/>
    </source>
</evidence>
<keyword evidence="5 6" id="KW-0472">Membrane</keyword>
<dbReference type="Proteomes" id="UP000282930">
    <property type="component" value="Chromosome"/>
</dbReference>
<name>A0A3T0D6V1_9FIRM</name>
<feature type="transmembrane region" description="Helical" evidence="6">
    <location>
        <begin position="198"/>
        <end position="224"/>
    </location>
</feature>
<evidence type="ECO:0000256" key="1">
    <source>
        <dbReference type="ARBA" id="ARBA00004651"/>
    </source>
</evidence>
<evidence type="ECO:0000256" key="2">
    <source>
        <dbReference type="ARBA" id="ARBA00022475"/>
    </source>
</evidence>
<feature type="transmembrane region" description="Helical" evidence="6">
    <location>
        <begin position="278"/>
        <end position="297"/>
    </location>
</feature>
<dbReference type="GO" id="GO:0022857">
    <property type="term" value="F:transmembrane transporter activity"/>
    <property type="evidence" value="ECO:0007669"/>
    <property type="project" value="InterPro"/>
</dbReference>
<feature type="transmembrane region" description="Helical" evidence="6">
    <location>
        <begin position="94"/>
        <end position="116"/>
    </location>
</feature>
<reference evidence="7 8" key="1">
    <citation type="submission" date="2018-12" db="EMBL/GenBank/DDBJ databases">
        <title>Genome sequence from the cellulolytic species, Caldicellulosiruptor changbaiensis.</title>
        <authorList>
            <person name="Blumer-Schuette S.E."/>
            <person name="Mendoza C."/>
        </authorList>
    </citation>
    <scope>NUCLEOTIDE SEQUENCE [LARGE SCALE GENOMIC DNA]</scope>
    <source>
        <strain evidence="7 8">CBS-Z</strain>
    </source>
</reference>
<sequence length="309" mass="32808">MNILSIFTNPYLWASTIAMAVPLALPAIGGTFSERAGVVNISMEGIMLISAFVSVAFSAYFHNAWLGLLAGVISGILVAYVFAWAAAKMYANQIVLGMAFNIFASGITAYLFNAIYGPEGTPFDTPKLPDVKIPVIDKIPIIGQILSGQNVMVYIMFVLIILSQWFLFKTTVGLRLRAVGENPEAAETAGIDVVKMKYLGVILGGAFSALGGAYLSIGVLNSFSPEMSSGRGYIALAAMIFGKWTPVGSFLASLLFGFATALSYTLQESSISKNIIMMLPYVVTILALIGIGGKSVAPAADGIPYRPKK</sequence>
<keyword evidence="3 6" id="KW-0812">Transmembrane</keyword>
<dbReference type="PANTHER" id="PTHR43370:SF1">
    <property type="entry name" value="GUANOSINE ABC TRANSPORTER PERMEASE PROTEIN NUPQ"/>
    <property type="match status" value="1"/>
</dbReference>
<dbReference type="PANTHER" id="PTHR43370">
    <property type="entry name" value="SUGAR ABC TRANSPORTER INTEGRAL MEMBRANE PROTEIN-RELATED"/>
    <property type="match status" value="1"/>
</dbReference>
<feature type="transmembrane region" description="Helical" evidence="6">
    <location>
        <begin position="45"/>
        <end position="62"/>
    </location>
</feature>
<dbReference type="InterPro" id="IPR001851">
    <property type="entry name" value="ABC_transp_permease"/>
</dbReference>
<accession>A0A3T0D6V1</accession>
<evidence type="ECO:0000256" key="3">
    <source>
        <dbReference type="ARBA" id="ARBA00022692"/>
    </source>
</evidence>
<evidence type="ECO:0000313" key="7">
    <source>
        <dbReference type="EMBL" id="AZT90783.1"/>
    </source>
</evidence>
<keyword evidence="8" id="KW-1185">Reference proteome</keyword>
<evidence type="ECO:0000256" key="4">
    <source>
        <dbReference type="ARBA" id="ARBA00022989"/>
    </source>
</evidence>
<dbReference type="GO" id="GO:0005886">
    <property type="term" value="C:plasma membrane"/>
    <property type="evidence" value="ECO:0007669"/>
    <property type="project" value="UniProtKB-SubCell"/>
</dbReference>
<evidence type="ECO:0000256" key="5">
    <source>
        <dbReference type="ARBA" id="ARBA00023136"/>
    </source>
</evidence>